<feature type="region of interest" description="Disordered" evidence="15">
    <location>
        <begin position="151"/>
        <end position="174"/>
    </location>
</feature>
<feature type="domain" description="RING-type" evidence="17">
    <location>
        <begin position="102"/>
        <end position="144"/>
    </location>
</feature>
<evidence type="ECO:0000256" key="3">
    <source>
        <dbReference type="ARBA" id="ARBA00004906"/>
    </source>
</evidence>
<dbReference type="PROSITE" id="PS50089">
    <property type="entry name" value="ZF_RING_2"/>
    <property type="match status" value="1"/>
</dbReference>
<comment type="pathway">
    <text evidence="3">Protein modification; protein ubiquitination.</text>
</comment>
<evidence type="ECO:0000313" key="18">
    <source>
        <dbReference type="EMBL" id="CAH9133884.1"/>
    </source>
</evidence>
<evidence type="ECO:0000256" key="14">
    <source>
        <dbReference type="PROSITE-ProRule" id="PRU00175"/>
    </source>
</evidence>
<comment type="caution">
    <text evidence="18">The sequence shown here is derived from an EMBL/GenBank/DDBJ whole genome shotgun (WGS) entry which is preliminary data.</text>
</comment>
<dbReference type="AlphaFoldDB" id="A0AAV0FE32"/>
<dbReference type="FunFam" id="3.30.40.10:FF:000187">
    <property type="entry name" value="E3 ubiquitin-protein ligase ATL6"/>
    <property type="match status" value="1"/>
</dbReference>
<feature type="transmembrane region" description="Helical" evidence="16">
    <location>
        <begin position="20"/>
        <end position="44"/>
    </location>
</feature>
<dbReference type="GO" id="GO:0008270">
    <property type="term" value="F:zinc ion binding"/>
    <property type="evidence" value="ECO:0007669"/>
    <property type="project" value="UniProtKB-KW"/>
</dbReference>
<name>A0AAV0FE32_9ASTE</name>
<evidence type="ECO:0000256" key="6">
    <source>
        <dbReference type="ARBA" id="ARBA00022692"/>
    </source>
</evidence>
<evidence type="ECO:0000256" key="5">
    <source>
        <dbReference type="ARBA" id="ARBA00022679"/>
    </source>
</evidence>
<evidence type="ECO:0000313" key="19">
    <source>
        <dbReference type="Proteomes" id="UP001152523"/>
    </source>
</evidence>
<feature type="compositionally biased region" description="Low complexity" evidence="15">
    <location>
        <begin position="253"/>
        <end position="276"/>
    </location>
</feature>
<evidence type="ECO:0000256" key="15">
    <source>
        <dbReference type="SAM" id="MobiDB-lite"/>
    </source>
</evidence>
<feature type="region of interest" description="Disordered" evidence="15">
    <location>
        <begin position="211"/>
        <end position="238"/>
    </location>
</feature>
<dbReference type="GO" id="GO:0061630">
    <property type="term" value="F:ubiquitin protein ligase activity"/>
    <property type="evidence" value="ECO:0007669"/>
    <property type="project" value="UniProtKB-EC"/>
</dbReference>
<evidence type="ECO:0000256" key="13">
    <source>
        <dbReference type="ARBA" id="ARBA00024209"/>
    </source>
</evidence>
<dbReference type="SMART" id="SM00184">
    <property type="entry name" value="RING"/>
    <property type="match status" value="1"/>
</dbReference>
<comment type="catalytic activity">
    <reaction evidence="1">
        <text>S-ubiquitinyl-[E2 ubiquitin-conjugating enzyme]-L-cysteine + [acceptor protein]-L-lysine = [E2 ubiquitin-conjugating enzyme]-L-cysteine + N(6)-ubiquitinyl-[acceptor protein]-L-lysine.</text>
        <dbReference type="EC" id="2.3.2.27"/>
    </reaction>
</comment>
<reference evidence="18" key="1">
    <citation type="submission" date="2022-07" db="EMBL/GenBank/DDBJ databases">
        <authorList>
            <person name="Macas J."/>
            <person name="Novak P."/>
            <person name="Neumann P."/>
        </authorList>
    </citation>
    <scope>NUCLEOTIDE SEQUENCE</scope>
</reference>
<protein>
    <recommendedName>
        <fullName evidence="4">RING-type E3 ubiquitin transferase</fullName>
        <ecNumber evidence="4">2.3.2.27</ecNumber>
    </recommendedName>
</protein>
<keyword evidence="6 16" id="KW-0812">Transmembrane</keyword>
<keyword evidence="11 16" id="KW-1133">Transmembrane helix</keyword>
<dbReference type="InterPro" id="IPR001841">
    <property type="entry name" value="Znf_RING"/>
</dbReference>
<dbReference type="InterPro" id="IPR013083">
    <property type="entry name" value="Znf_RING/FYVE/PHD"/>
</dbReference>
<comment type="similarity">
    <text evidence="13">Belongs to the RING-type zinc finger family. ATL subfamily.</text>
</comment>
<evidence type="ECO:0000256" key="16">
    <source>
        <dbReference type="SAM" id="Phobius"/>
    </source>
</evidence>
<proteinExistence type="inferred from homology"/>
<evidence type="ECO:0000256" key="2">
    <source>
        <dbReference type="ARBA" id="ARBA00004167"/>
    </source>
</evidence>
<dbReference type="Proteomes" id="UP001152523">
    <property type="component" value="Unassembled WGS sequence"/>
</dbReference>
<keyword evidence="12 16" id="KW-0472">Membrane</keyword>
<feature type="region of interest" description="Disordered" evidence="15">
    <location>
        <begin position="253"/>
        <end position="293"/>
    </location>
</feature>
<dbReference type="EC" id="2.3.2.27" evidence="4"/>
<evidence type="ECO:0000256" key="8">
    <source>
        <dbReference type="ARBA" id="ARBA00022771"/>
    </source>
</evidence>
<feature type="compositionally biased region" description="Basic and acidic residues" evidence="15">
    <location>
        <begin position="277"/>
        <end position="286"/>
    </location>
</feature>
<keyword evidence="10" id="KW-0862">Zinc</keyword>
<dbReference type="Gene3D" id="3.30.40.10">
    <property type="entry name" value="Zinc/RING finger domain, C3HC4 (zinc finger)"/>
    <property type="match status" value="1"/>
</dbReference>
<dbReference type="EMBL" id="CAMAPF010000978">
    <property type="protein sequence ID" value="CAH9133884.1"/>
    <property type="molecule type" value="Genomic_DNA"/>
</dbReference>
<evidence type="ECO:0000256" key="10">
    <source>
        <dbReference type="ARBA" id="ARBA00022833"/>
    </source>
</evidence>
<evidence type="ECO:0000259" key="17">
    <source>
        <dbReference type="PROSITE" id="PS50089"/>
    </source>
</evidence>
<evidence type="ECO:0000256" key="11">
    <source>
        <dbReference type="ARBA" id="ARBA00022989"/>
    </source>
</evidence>
<dbReference type="PANTHER" id="PTHR14155:SF521">
    <property type="entry name" value="RING-H2 FINGER PROTEIN ATL30"/>
    <property type="match status" value="1"/>
</dbReference>
<evidence type="ECO:0000256" key="4">
    <source>
        <dbReference type="ARBA" id="ARBA00012483"/>
    </source>
</evidence>
<dbReference type="SUPFAM" id="SSF57850">
    <property type="entry name" value="RING/U-box"/>
    <property type="match status" value="1"/>
</dbReference>
<dbReference type="GO" id="GO:0016020">
    <property type="term" value="C:membrane"/>
    <property type="evidence" value="ECO:0007669"/>
    <property type="project" value="UniProtKB-SubCell"/>
</dbReference>
<comment type="subcellular location">
    <subcellularLocation>
        <location evidence="2">Membrane</location>
        <topology evidence="2">Single-pass membrane protein</topology>
    </subcellularLocation>
</comment>
<dbReference type="CDD" id="cd16461">
    <property type="entry name" value="RING-H2_EL5-like"/>
    <property type="match status" value="1"/>
</dbReference>
<gene>
    <name evidence="18" type="ORF">CEPIT_LOCUS33286</name>
</gene>
<dbReference type="Pfam" id="PF13639">
    <property type="entry name" value="zf-RING_2"/>
    <property type="match status" value="1"/>
</dbReference>
<organism evidence="18 19">
    <name type="scientific">Cuscuta epithymum</name>
    <dbReference type="NCBI Taxonomy" id="186058"/>
    <lineage>
        <taxon>Eukaryota</taxon>
        <taxon>Viridiplantae</taxon>
        <taxon>Streptophyta</taxon>
        <taxon>Embryophyta</taxon>
        <taxon>Tracheophyta</taxon>
        <taxon>Spermatophyta</taxon>
        <taxon>Magnoliopsida</taxon>
        <taxon>eudicotyledons</taxon>
        <taxon>Gunneridae</taxon>
        <taxon>Pentapetalae</taxon>
        <taxon>asterids</taxon>
        <taxon>lamiids</taxon>
        <taxon>Solanales</taxon>
        <taxon>Convolvulaceae</taxon>
        <taxon>Cuscuteae</taxon>
        <taxon>Cuscuta</taxon>
        <taxon>Cuscuta subgen. Cuscuta</taxon>
    </lineage>
</organism>
<accession>A0AAV0FE32</accession>
<evidence type="ECO:0000256" key="9">
    <source>
        <dbReference type="ARBA" id="ARBA00022786"/>
    </source>
</evidence>
<evidence type="ECO:0000256" key="12">
    <source>
        <dbReference type="ARBA" id="ARBA00023136"/>
    </source>
</evidence>
<keyword evidence="8 14" id="KW-0863">Zinc-finger</keyword>
<keyword evidence="7" id="KW-0479">Metal-binding</keyword>
<dbReference type="PANTHER" id="PTHR14155">
    <property type="entry name" value="RING FINGER DOMAIN-CONTAINING"/>
    <property type="match status" value="1"/>
</dbReference>
<keyword evidence="5" id="KW-0808">Transferase</keyword>
<dbReference type="InterPro" id="IPR053238">
    <property type="entry name" value="RING-H2_zinc_finger"/>
</dbReference>
<evidence type="ECO:0000256" key="1">
    <source>
        <dbReference type="ARBA" id="ARBA00000900"/>
    </source>
</evidence>
<keyword evidence="9" id="KW-0833">Ubl conjugation pathway</keyword>
<sequence length="351" mass="39540">MPMRAAPPPAQYVSPPPVTLLLIAFLLVFFFLGIFFVIFCKYCIQSLWHNRRITQAGAPLGPDGNPAADMPPGIDPKIIDSFPTFTYSSVKDYRKEKYGLECAICLVEFEDESLLRLLTSCSHVFHQECIDLWMESHKTCPVCRQALDSLPPPPSTSPYSSVPGGGSSVDDDENFQEEFDRDDDDEQVRDDTHHHSITIVHDDEVVIDNTNDDLTNNRGEGGASVDHISNHNNHQQRNTSLHKYVVTTLNTKNNNNHYHCNNNNNNDSNNNSNRSSVIREEEEKFPRSHSTGHSIVKIREDPEDRFTLRIPPHVRAKIIRGHTVTKSCTTFGEHKNKTTSGNRCSSGLSQV</sequence>
<keyword evidence="19" id="KW-1185">Reference proteome</keyword>
<evidence type="ECO:0000256" key="7">
    <source>
        <dbReference type="ARBA" id="ARBA00022723"/>
    </source>
</evidence>